<proteinExistence type="predicted"/>
<evidence type="ECO:0000313" key="2">
    <source>
        <dbReference type="Proteomes" id="UP001057452"/>
    </source>
</evidence>
<accession>A0ACB9W149</accession>
<organism evidence="1 2">
    <name type="scientific">Chaenocephalus aceratus</name>
    <name type="common">Blackfin icefish</name>
    <name type="synonym">Chaenichthys aceratus</name>
    <dbReference type="NCBI Taxonomy" id="36190"/>
    <lineage>
        <taxon>Eukaryota</taxon>
        <taxon>Metazoa</taxon>
        <taxon>Chordata</taxon>
        <taxon>Craniata</taxon>
        <taxon>Vertebrata</taxon>
        <taxon>Euteleostomi</taxon>
        <taxon>Actinopterygii</taxon>
        <taxon>Neopterygii</taxon>
        <taxon>Teleostei</taxon>
        <taxon>Neoteleostei</taxon>
        <taxon>Acanthomorphata</taxon>
        <taxon>Eupercaria</taxon>
        <taxon>Perciformes</taxon>
        <taxon>Notothenioidei</taxon>
        <taxon>Channichthyidae</taxon>
        <taxon>Chaenocephalus</taxon>
    </lineage>
</organism>
<dbReference type="Proteomes" id="UP001057452">
    <property type="component" value="Chromosome 20"/>
</dbReference>
<name>A0ACB9W149_CHAAC</name>
<reference evidence="1" key="1">
    <citation type="submission" date="2022-05" db="EMBL/GenBank/DDBJ databases">
        <title>Chromosome-level genome of Chaenocephalus aceratus.</title>
        <authorList>
            <person name="Park H."/>
        </authorList>
    </citation>
    <scope>NUCLEOTIDE SEQUENCE</scope>
    <source>
        <strain evidence="1">KU_202001</strain>
    </source>
</reference>
<keyword evidence="2" id="KW-1185">Reference proteome</keyword>
<gene>
    <name evidence="1" type="ORF">KUCAC02_017153</name>
</gene>
<protein>
    <submittedName>
        <fullName evidence="1">Uncharacterized protein</fullName>
    </submittedName>
</protein>
<evidence type="ECO:0000313" key="1">
    <source>
        <dbReference type="EMBL" id="KAI4806324.1"/>
    </source>
</evidence>
<comment type="caution">
    <text evidence="1">The sequence shown here is derived from an EMBL/GenBank/DDBJ whole genome shotgun (WGS) entry which is preliminary data.</text>
</comment>
<sequence length="78" mass="8862">MAGWLTDRTPILVLMFQIMAWGDFTEPPSAPRALTAGRVPQTVWSIPPSTGRSPETASFQLWDPRLLRHPRTAWLRYG</sequence>
<dbReference type="EMBL" id="CM043804">
    <property type="protein sequence ID" value="KAI4806324.1"/>
    <property type="molecule type" value="Genomic_DNA"/>
</dbReference>